<dbReference type="InParanoid" id="M0MA98"/>
<dbReference type="AlphaFoldDB" id="M0MA98"/>
<evidence type="ECO:0000313" key="2">
    <source>
        <dbReference type="EMBL" id="EMA42671.1"/>
    </source>
</evidence>
<comment type="caution">
    <text evidence="2">The sequence shown here is derived from an EMBL/GenBank/DDBJ whole genome shotgun (WGS) entry which is preliminary data.</text>
</comment>
<dbReference type="PATRIC" id="fig|1227455.4.peg.3266"/>
<keyword evidence="1" id="KW-0472">Membrane</keyword>
<dbReference type="RefSeq" id="WP_006079066.1">
    <property type="nucleotide sequence ID" value="NZ_AOMD01000033.1"/>
</dbReference>
<keyword evidence="3" id="KW-1185">Reference proteome</keyword>
<sequence length="70" mass="7760">MNRRELKNYVGAFALVVLVVMAAGGWWFGRPITDRTLAIFAVVLWATLQLDITALLPFDIVPPADDEGED</sequence>
<name>M0MA98_9EURY</name>
<feature type="transmembrane region" description="Helical" evidence="1">
    <location>
        <begin position="6"/>
        <end position="29"/>
    </location>
</feature>
<reference evidence="2 3" key="1">
    <citation type="journal article" date="2014" name="PLoS Genet.">
        <title>Phylogenetically driven sequencing of extremely halophilic archaea reveals strategies for static and dynamic osmo-response.</title>
        <authorList>
            <person name="Becker E.A."/>
            <person name="Seitzer P.M."/>
            <person name="Tritt A."/>
            <person name="Larsen D."/>
            <person name="Krusor M."/>
            <person name="Yao A.I."/>
            <person name="Wu D."/>
            <person name="Madern D."/>
            <person name="Eisen J.A."/>
            <person name="Darling A.E."/>
            <person name="Facciotti M.T."/>
        </authorList>
    </citation>
    <scope>NUCLEOTIDE SEQUENCE [LARGE SCALE GENOMIC DNA]</scope>
    <source>
        <strain evidence="2 3">DSM 5350</strain>
    </source>
</reference>
<keyword evidence="1" id="KW-1133">Transmembrane helix</keyword>
<keyword evidence="1" id="KW-0812">Transmembrane</keyword>
<dbReference type="STRING" id="1227455.C449_16053"/>
<dbReference type="Proteomes" id="UP000011669">
    <property type="component" value="Unassembled WGS sequence"/>
</dbReference>
<dbReference type="EMBL" id="AOMD01000033">
    <property type="protein sequence ID" value="EMA42671.1"/>
    <property type="molecule type" value="Genomic_DNA"/>
</dbReference>
<gene>
    <name evidence="2" type="ORF">C449_16053</name>
</gene>
<organism evidence="2 3">
    <name type="scientific">Halococcus saccharolyticus DSM 5350</name>
    <dbReference type="NCBI Taxonomy" id="1227455"/>
    <lineage>
        <taxon>Archaea</taxon>
        <taxon>Methanobacteriati</taxon>
        <taxon>Methanobacteriota</taxon>
        <taxon>Stenosarchaea group</taxon>
        <taxon>Halobacteria</taxon>
        <taxon>Halobacteriales</taxon>
        <taxon>Halococcaceae</taxon>
        <taxon>Halococcus</taxon>
    </lineage>
</organism>
<accession>M0MA98</accession>
<protein>
    <submittedName>
        <fullName evidence="2">Uncharacterized protein</fullName>
    </submittedName>
</protein>
<proteinExistence type="predicted"/>
<feature type="transmembrane region" description="Helical" evidence="1">
    <location>
        <begin position="36"/>
        <end position="58"/>
    </location>
</feature>
<evidence type="ECO:0000256" key="1">
    <source>
        <dbReference type="SAM" id="Phobius"/>
    </source>
</evidence>
<evidence type="ECO:0000313" key="3">
    <source>
        <dbReference type="Proteomes" id="UP000011669"/>
    </source>
</evidence>